<proteinExistence type="inferred from homology"/>
<comment type="caution">
    <text evidence="4">The sequence shown here is derived from an EMBL/GenBank/DDBJ whole genome shotgun (WGS) entry which is preliminary data.</text>
</comment>
<feature type="non-terminal residue" evidence="4">
    <location>
        <position position="95"/>
    </location>
</feature>
<dbReference type="InterPro" id="IPR036048">
    <property type="entry name" value="Interleukin_8-like_sf"/>
</dbReference>
<evidence type="ECO:0000313" key="5">
    <source>
        <dbReference type="Proteomes" id="UP000551443"/>
    </source>
</evidence>
<dbReference type="InterPro" id="IPR001811">
    <property type="entry name" value="Chemokine_IL8-like_dom"/>
</dbReference>
<keyword evidence="2" id="KW-0202">Cytokine</keyword>
<reference evidence="4 5" key="1">
    <citation type="submission" date="2019-09" db="EMBL/GenBank/DDBJ databases">
        <title>Bird 10,000 Genomes (B10K) Project - Family phase.</title>
        <authorList>
            <person name="Zhang G."/>
        </authorList>
    </citation>
    <scope>NUCLEOTIDE SEQUENCE [LARGE SCALE GENOMIC DNA]</scope>
    <source>
        <strain evidence="4">OUT-0059</strain>
        <tissue evidence="4">Muscle</tissue>
    </source>
</reference>
<accession>A0A7L3PUD8</accession>
<comment type="similarity">
    <text evidence="1">Belongs to the intercrine gamma family.</text>
</comment>
<dbReference type="InterPro" id="IPR008105">
    <property type="entry name" value="Chemokine_XCL1/XCL2"/>
</dbReference>
<dbReference type="GO" id="GO:0005615">
    <property type="term" value="C:extracellular space"/>
    <property type="evidence" value="ECO:0007669"/>
    <property type="project" value="UniProtKB-KW"/>
</dbReference>
<sequence>MAKQKYSMHFPFHLSIFCPTFLGSGASQSMRRFSCVNLSTRQLSIRNLASYERHSQSNAIMFITKRGIRICVSAEEKWVQAAMKSLEEKRTTRRK</sequence>
<feature type="non-terminal residue" evidence="4">
    <location>
        <position position="1"/>
    </location>
</feature>
<evidence type="ECO:0000259" key="3">
    <source>
        <dbReference type="SMART" id="SM00199"/>
    </source>
</evidence>
<gene>
    <name evidence="4" type="primary">Xcl1</name>
    <name evidence="4" type="ORF">XIPELE_R05610</name>
</gene>
<evidence type="ECO:0000313" key="4">
    <source>
        <dbReference type="EMBL" id="NXU94879.1"/>
    </source>
</evidence>
<evidence type="ECO:0000256" key="2">
    <source>
        <dbReference type="ARBA" id="ARBA00022514"/>
    </source>
</evidence>
<dbReference type="SUPFAM" id="SSF54117">
    <property type="entry name" value="Interleukin 8-like chemokines"/>
    <property type="match status" value="1"/>
</dbReference>
<dbReference type="GO" id="GO:0008009">
    <property type="term" value="F:chemokine activity"/>
    <property type="evidence" value="ECO:0007669"/>
    <property type="project" value="InterPro"/>
</dbReference>
<name>A0A7L3PUD8_9DEND</name>
<dbReference type="Gene3D" id="2.40.50.40">
    <property type="match status" value="1"/>
</dbReference>
<dbReference type="EMBL" id="VZUH01088567">
    <property type="protein sequence ID" value="NXU94879.1"/>
    <property type="molecule type" value="Genomic_DNA"/>
</dbReference>
<dbReference type="GO" id="GO:0006955">
    <property type="term" value="P:immune response"/>
    <property type="evidence" value="ECO:0007669"/>
    <property type="project" value="InterPro"/>
</dbReference>
<dbReference type="AlphaFoldDB" id="A0A7L3PUD8"/>
<protein>
    <submittedName>
        <fullName evidence="4">XCL1 protein</fullName>
    </submittedName>
</protein>
<organism evidence="4 5">
    <name type="scientific">Xiphorhynchus elegans</name>
    <name type="common">elegant woodcreeper</name>
    <dbReference type="NCBI Taxonomy" id="269412"/>
    <lineage>
        <taxon>Eukaryota</taxon>
        <taxon>Metazoa</taxon>
        <taxon>Chordata</taxon>
        <taxon>Craniata</taxon>
        <taxon>Vertebrata</taxon>
        <taxon>Euteleostomi</taxon>
        <taxon>Archelosauria</taxon>
        <taxon>Archosauria</taxon>
        <taxon>Dinosauria</taxon>
        <taxon>Saurischia</taxon>
        <taxon>Theropoda</taxon>
        <taxon>Coelurosauria</taxon>
        <taxon>Aves</taxon>
        <taxon>Neognathae</taxon>
        <taxon>Neoaves</taxon>
        <taxon>Telluraves</taxon>
        <taxon>Australaves</taxon>
        <taxon>Passeriformes</taxon>
        <taxon>Dendrocolaptidae</taxon>
        <taxon>Xiphorhynchus</taxon>
    </lineage>
</organism>
<dbReference type="Proteomes" id="UP000551443">
    <property type="component" value="Unassembled WGS sequence"/>
</dbReference>
<evidence type="ECO:0000256" key="1">
    <source>
        <dbReference type="ARBA" id="ARBA00006894"/>
    </source>
</evidence>
<dbReference type="Pfam" id="PF00048">
    <property type="entry name" value="IL8"/>
    <property type="match status" value="1"/>
</dbReference>
<dbReference type="SMART" id="SM00199">
    <property type="entry name" value="SCY"/>
    <property type="match status" value="1"/>
</dbReference>
<dbReference type="PRINTS" id="PR01731">
    <property type="entry name" value="LYMPHOTACTIN"/>
</dbReference>
<feature type="domain" description="Chemokine interleukin-8-like" evidence="3">
    <location>
        <begin position="30"/>
        <end position="86"/>
    </location>
</feature>
<keyword evidence="5" id="KW-1185">Reference proteome</keyword>